<feature type="domain" description="Fe/B12 periplasmic-binding" evidence="2">
    <location>
        <begin position="56"/>
        <end position="335"/>
    </location>
</feature>
<dbReference type="STRING" id="1601833.SAMN05518684_108158"/>
<dbReference type="InterPro" id="IPR002491">
    <property type="entry name" value="ABC_transptr_periplasmic_BD"/>
</dbReference>
<evidence type="ECO:0000313" key="4">
    <source>
        <dbReference type="Proteomes" id="UP000198571"/>
    </source>
</evidence>
<dbReference type="Pfam" id="PF01497">
    <property type="entry name" value="Peripla_BP_2"/>
    <property type="match status" value="1"/>
</dbReference>
<reference evidence="4" key="1">
    <citation type="submission" date="2016-10" db="EMBL/GenBank/DDBJ databases">
        <authorList>
            <person name="Varghese N."/>
            <person name="Submissions S."/>
        </authorList>
    </citation>
    <scope>NUCLEOTIDE SEQUENCE [LARGE SCALE GENOMIC DNA]</scope>
    <source>
        <strain evidence="4">S9</strain>
    </source>
</reference>
<dbReference type="InterPro" id="IPR050902">
    <property type="entry name" value="ABC_Transporter_SBP"/>
</dbReference>
<sequence>MKKFLIIVVLFLLAVIFVACSSEEPAESQPEEEQNQPMTFEDTAGSEFTLSQPLEEVVVINRNVAEALSVLGVEDRVAATGDTTGYDDRPDVGRTSEVNLEKIISLEPDAVITYTNRPDDSLEKALEPAGIPVIRLNHYLPEQMDEEMKLLGTLFDAEERAEEFLEWKRHIEDELDQRVSDIPEEEKREVMALSVGFLNSEGGYRIFPSETTEGDPGVGEGYATIMAGGKDAADVKWDDSEESTTVLVDEEYVLERNPEVLTLHGTWLGGYDTLSDKEFWEVYENIIDNTSVSRLKAFEQEDIFIYHTNFIGSDKRYIGVLQLAKDLYPDRFSDVEPEDYAREYFEDWLGIDYSGTWMFSPKDE</sequence>
<comment type="similarity">
    <text evidence="1">Belongs to the bacterial solute-binding protein 8 family.</text>
</comment>
<dbReference type="PANTHER" id="PTHR30535:SF34">
    <property type="entry name" value="MOLYBDATE-BINDING PROTEIN MOLA"/>
    <property type="match status" value="1"/>
</dbReference>
<evidence type="ECO:0000259" key="2">
    <source>
        <dbReference type="PROSITE" id="PS50983"/>
    </source>
</evidence>
<evidence type="ECO:0000313" key="3">
    <source>
        <dbReference type="EMBL" id="SES12614.1"/>
    </source>
</evidence>
<evidence type="ECO:0000256" key="1">
    <source>
        <dbReference type="ARBA" id="ARBA00008814"/>
    </source>
</evidence>
<proteinExistence type="inferred from homology"/>
<dbReference type="EMBL" id="FOGT01000008">
    <property type="protein sequence ID" value="SES12614.1"/>
    <property type="molecule type" value="Genomic_DNA"/>
</dbReference>
<dbReference type="PANTHER" id="PTHR30535">
    <property type="entry name" value="VITAMIN B12-BINDING PROTEIN"/>
    <property type="match status" value="1"/>
</dbReference>
<protein>
    <submittedName>
        <fullName evidence="3">Iron complex transport system substrate-binding protein</fullName>
    </submittedName>
</protein>
<dbReference type="AlphaFoldDB" id="A0A1H9UTY9"/>
<dbReference type="RefSeq" id="WP_245733077.1">
    <property type="nucleotide sequence ID" value="NZ_FOGT01000008.1"/>
</dbReference>
<keyword evidence="4" id="KW-1185">Reference proteome</keyword>
<dbReference type="Proteomes" id="UP000198571">
    <property type="component" value="Unassembled WGS sequence"/>
</dbReference>
<dbReference type="PROSITE" id="PS51257">
    <property type="entry name" value="PROKAR_LIPOPROTEIN"/>
    <property type="match status" value="1"/>
</dbReference>
<organism evidence="3 4">
    <name type="scientific">Salipaludibacillus aurantiacus</name>
    <dbReference type="NCBI Taxonomy" id="1601833"/>
    <lineage>
        <taxon>Bacteria</taxon>
        <taxon>Bacillati</taxon>
        <taxon>Bacillota</taxon>
        <taxon>Bacilli</taxon>
        <taxon>Bacillales</taxon>
        <taxon>Bacillaceae</taxon>
    </lineage>
</organism>
<accession>A0A1H9UTY9</accession>
<name>A0A1H9UTY9_9BACI</name>
<gene>
    <name evidence="3" type="ORF">SAMN05518684_108158</name>
</gene>
<dbReference type="SUPFAM" id="SSF53807">
    <property type="entry name" value="Helical backbone' metal receptor"/>
    <property type="match status" value="1"/>
</dbReference>
<dbReference type="PROSITE" id="PS50983">
    <property type="entry name" value="FE_B12_PBP"/>
    <property type="match status" value="1"/>
</dbReference>
<dbReference type="Gene3D" id="3.40.50.1980">
    <property type="entry name" value="Nitrogenase molybdenum iron protein domain"/>
    <property type="match status" value="2"/>
</dbReference>